<evidence type="ECO:0000313" key="1">
    <source>
        <dbReference type="EMBL" id="MPN57773.1"/>
    </source>
</evidence>
<comment type="caution">
    <text evidence="1">The sequence shown here is derived from an EMBL/GenBank/DDBJ whole genome shotgun (WGS) entry which is preliminary data.</text>
</comment>
<proteinExistence type="predicted"/>
<accession>A0A645JDY9</accession>
<protein>
    <submittedName>
        <fullName evidence="1">Uncharacterized protein</fullName>
    </submittedName>
</protein>
<dbReference type="AlphaFoldDB" id="A0A645JDY9"/>
<dbReference type="EMBL" id="VSSQ01129738">
    <property type="protein sequence ID" value="MPN57773.1"/>
    <property type="molecule type" value="Genomic_DNA"/>
</dbReference>
<name>A0A645JDY9_9ZZZZ</name>
<reference evidence="1" key="1">
    <citation type="submission" date="2019-08" db="EMBL/GenBank/DDBJ databases">
        <authorList>
            <person name="Kucharzyk K."/>
            <person name="Murdoch R.W."/>
            <person name="Higgins S."/>
            <person name="Loffler F."/>
        </authorList>
    </citation>
    <scope>NUCLEOTIDE SEQUENCE</scope>
</reference>
<gene>
    <name evidence="1" type="ORF">SDC9_205467</name>
</gene>
<sequence length="125" mass="12732">MAQQQSALALHVRQLLILLLVQLPASGQGQGQAQGQVRKLVAELDGVGHGHMAQGQGGEVGHHSVPLLGDAGEQLAQDLAVRGHGDLLQLEGNGLELLLGFQDALGVHVLQGLGGGVGPQPEADA</sequence>
<organism evidence="1">
    <name type="scientific">bioreactor metagenome</name>
    <dbReference type="NCBI Taxonomy" id="1076179"/>
    <lineage>
        <taxon>unclassified sequences</taxon>
        <taxon>metagenomes</taxon>
        <taxon>ecological metagenomes</taxon>
    </lineage>
</organism>